<accession>A0A061RNK2</accession>
<name>A0A061RNK2_9CHLO</name>
<protein>
    <submittedName>
        <fullName evidence="1">Uncharacterized protein</fullName>
    </submittedName>
</protein>
<dbReference type="EMBL" id="GBEZ01011280">
    <property type="protein sequence ID" value="JAC74492.1"/>
    <property type="molecule type" value="Transcribed_RNA"/>
</dbReference>
<gene>
    <name evidence="1" type="ORF">TSPGSL018_25782</name>
</gene>
<dbReference type="AlphaFoldDB" id="A0A061RNK2"/>
<evidence type="ECO:0000313" key="1">
    <source>
        <dbReference type="EMBL" id="JAC74492.1"/>
    </source>
</evidence>
<sequence>GGYLNETVEVHLVELSLLILSFTLQDFSQRHILGKTFTVVHL</sequence>
<proteinExistence type="predicted"/>
<feature type="non-terminal residue" evidence="1">
    <location>
        <position position="1"/>
    </location>
</feature>
<reference evidence="1" key="1">
    <citation type="submission" date="2014-05" db="EMBL/GenBank/DDBJ databases">
        <title>The transcriptome of the halophilic microalga Tetraselmis sp. GSL018 isolated from the Great Salt Lake, Utah.</title>
        <authorList>
            <person name="Jinkerson R.E."/>
            <person name="D'Adamo S."/>
            <person name="Posewitz M.C."/>
        </authorList>
    </citation>
    <scope>NUCLEOTIDE SEQUENCE</scope>
    <source>
        <strain evidence="1">GSL018</strain>
    </source>
</reference>
<organism evidence="1">
    <name type="scientific">Tetraselmis sp. GSL018</name>
    <dbReference type="NCBI Taxonomy" id="582737"/>
    <lineage>
        <taxon>Eukaryota</taxon>
        <taxon>Viridiplantae</taxon>
        <taxon>Chlorophyta</taxon>
        <taxon>core chlorophytes</taxon>
        <taxon>Chlorodendrophyceae</taxon>
        <taxon>Chlorodendrales</taxon>
        <taxon>Chlorodendraceae</taxon>
        <taxon>Tetraselmis</taxon>
    </lineage>
</organism>